<reference evidence="2" key="1">
    <citation type="journal article" date="2015" name="BMC Genomics">
        <title>Draft genome of a commonly misdiagnosed multidrug resistant pathogen Candida auris.</title>
        <authorList>
            <person name="Chatterjee S."/>
            <person name="Alampalli S.V."/>
            <person name="Nageshan R.K."/>
            <person name="Chettiar S.T."/>
            <person name="Joshi S."/>
            <person name="Tatu U.S."/>
        </authorList>
    </citation>
    <scope>NUCLEOTIDE SEQUENCE [LARGE SCALE GENOMIC DNA]</scope>
    <source>
        <strain evidence="2">6684</strain>
    </source>
</reference>
<accession>A0A0L0P0X2</accession>
<organism evidence="1 2">
    <name type="scientific">Candidozyma auris</name>
    <name type="common">Yeast</name>
    <name type="synonym">Candida auris</name>
    <dbReference type="NCBI Taxonomy" id="498019"/>
    <lineage>
        <taxon>Eukaryota</taxon>
        <taxon>Fungi</taxon>
        <taxon>Dikarya</taxon>
        <taxon>Ascomycota</taxon>
        <taxon>Saccharomycotina</taxon>
        <taxon>Pichiomycetes</taxon>
        <taxon>Metschnikowiaceae</taxon>
        <taxon>Candidozyma</taxon>
    </lineage>
</organism>
<sequence>MGFLIETGLIACCRRHFKTHQIVQPNFATGYPKQEACIFRKQLFCWIAEPIKLGTSRKCARRRIEFFLLSGSCQTKNEAKMAELNYIH</sequence>
<dbReference type="Proteomes" id="UP000037122">
    <property type="component" value="Unassembled WGS sequence"/>
</dbReference>
<dbReference type="EMBL" id="LGST01000022">
    <property type="protein sequence ID" value="KND99620.1"/>
    <property type="molecule type" value="Genomic_DNA"/>
</dbReference>
<proteinExistence type="predicted"/>
<gene>
    <name evidence="1" type="ORF">QG37_03411</name>
</gene>
<dbReference type="AlphaFoldDB" id="A0A0L0P0X2"/>
<protein>
    <submittedName>
        <fullName evidence="1">Uncharacterized protein</fullName>
    </submittedName>
</protein>
<name>A0A0L0P0X2_CANAR</name>
<evidence type="ECO:0000313" key="2">
    <source>
        <dbReference type="Proteomes" id="UP000037122"/>
    </source>
</evidence>
<dbReference type="VEuPathDB" id="FungiDB:QG37_03411"/>
<evidence type="ECO:0000313" key="1">
    <source>
        <dbReference type="EMBL" id="KND99620.1"/>
    </source>
</evidence>
<comment type="caution">
    <text evidence="1">The sequence shown here is derived from an EMBL/GenBank/DDBJ whole genome shotgun (WGS) entry which is preliminary data.</text>
</comment>